<accession>A0ABU0D9S6</accession>
<dbReference type="PANTHER" id="PTHR30146:SF95">
    <property type="entry name" value="RIBOSE OPERON REPRESSOR"/>
    <property type="match status" value="1"/>
</dbReference>
<dbReference type="InterPro" id="IPR036388">
    <property type="entry name" value="WH-like_DNA-bd_sf"/>
</dbReference>
<organism evidence="6 7">
    <name type="scientific">Lederbergia wuyishanensis</name>
    <dbReference type="NCBI Taxonomy" id="1347903"/>
    <lineage>
        <taxon>Bacteria</taxon>
        <taxon>Bacillati</taxon>
        <taxon>Bacillota</taxon>
        <taxon>Bacilli</taxon>
        <taxon>Bacillales</taxon>
        <taxon>Bacillaceae</taxon>
        <taxon>Lederbergia</taxon>
    </lineage>
</organism>
<dbReference type="InterPro" id="IPR028082">
    <property type="entry name" value="Peripla_BP_I"/>
</dbReference>
<dbReference type="Gene3D" id="3.40.50.2300">
    <property type="match status" value="2"/>
</dbReference>
<keyword evidence="1" id="KW-0678">Repressor</keyword>
<dbReference type="PANTHER" id="PTHR30146">
    <property type="entry name" value="LACI-RELATED TRANSCRIPTIONAL REPRESSOR"/>
    <property type="match status" value="1"/>
</dbReference>
<keyword evidence="2" id="KW-0805">Transcription regulation</keyword>
<dbReference type="SMART" id="SM00345">
    <property type="entry name" value="HTH_GNTR"/>
    <property type="match status" value="1"/>
</dbReference>
<dbReference type="Gene3D" id="1.10.10.10">
    <property type="entry name" value="Winged helix-like DNA-binding domain superfamily/Winged helix DNA-binding domain"/>
    <property type="match status" value="1"/>
</dbReference>
<reference evidence="6 7" key="1">
    <citation type="submission" date="2023-07" db="EMBL/GenBank/DDBJ databases">
        <title>Genomic Encyclopedia of Type Strains, Phase IV (KMG-IV): sequencing the most valuable type-strain genomes for metagenomic binning, comparative biology and taxonomic classification.</title>
        <authorList>
            <person name="Goeker M."/>
        </authorList>
    </citation>
    <scope>NUCLEOTIDE SEQUENCE [LARGE SCALE GENOMIC DNA]</scope>
    <source>
        <strain evidence="6 7">DSM 27848</strain>
    </source>
</reference>
<dbReference type="Pfam" id="PF13377">
    <property type="entry name" value="Peripla_BP_3"/>
    <property type="match status" value="1"/>
</dbReference>
<evidence type="ECO:0000313" key="7">
    <source>
        <dbReference type="Proteomes" id="UP001232343"/>
    </source>
</evidence>
<feature type="domain" description="HTH gntR-type" evidence="5">
    <location>
        <begin position="3"/>
        <end position="71"/>
    </location>
</feature>
<dbReference type="CDD" id="cd07377">
    <property type="entry name" value="WHTH_GntR"/>
    <property type="match status" value="1"/>
</dbReference>
<evidence type="ECO:0000313" key="6">
    <source>
        <dbReference type="EMBL" id="MDQ0345086.1"/>
    </source>
</evidence>
<dbReference type="InterPro" id="IPR000524">
    <property type="entry name" value="Tscrpt_reg_HTH_GntR"/>
</dbReference>
<keyword evidence="3 6" id="KW-0238">DNA-binding</keyword>
<proteinExistence type="predicted"/>
<sequence length="381" mass="43161">MKVPLYKQIYENILQKIQTGELKHGDKIPSEKELADGFQVSRITSKKALDLLAQEQIIERVQGKGSFVNYLVEETENMLNSIQTLGVKKELTIGLVLPGFSDSYGAKLVQSIENNTSKYGANLLIKLTRDKIEDEEKAIEELVEAGVKGIIIMPIHGEHYNHKILELVLKKFPIILVDRYLRGIQANAVFTDNINASKKATEYLMSLGHQYIAYITPPYDGTTVLEDRMKGYQLAHTEQHKPLNPDYIFTNDGSDLAFINNKKREYEIEIENMRNFILNHPEITAFVACRNAFATILLHVIESLDKKVPEDYSIVCFDGMHSIIGKHPFTHIKQLEDEMGAITVKRLISQINGEENIKTELMNFDLIEGLSTASIKAPVKN</sequence>
<dbReference type="Proteomes" id="UP001232343">
    <property type="component" value="Unassembled WGS sequence"/>
</dbReference>
<dbReference type="InterPro" id="IPR036390">
    <property type="entry name" value="WH_DNA-bd_sf"/>
</dbReference>
<name>A0ABU0D9S6_9BACI</name>
<dbReference type="Pfam" id="PF00392">
    <property type="entry name" value="GntR"/>
    <property type="match status" value="1"/>
</dbReference>
<dbReference type="SUPFAM" id="SSF46785">
    <property type="entry name" value="Winged helix' DNA-binding domain"/>
    <property type="match status" value="1"/>
</dbReference>
<keyword evidence="4" id="KW-0804">Transcription</keyword>
<protein>
    <submittedName>
        <fullName evidence="6">DNA-binding LacI/PurR family transcriptional regulator</fullName>
    </submittedName>
</protein>
<evidence type="ECO:0000256" key="2">
    <source>
        <dbReference type="ARBA" id="ARBA00023015"/>
    </source>
</evidence>
<dbReference type="SUPFAM" id="SSF53822">
    <property type="entry name" value="Periplasmic binding protein-like I"/>
    <property type="match status" value="1"/>
</dbReference>
<dbReference type="PROSITE" id="PS50949">
    <property type="entry name" value="HTH_GNTR"/>
    <property type="match status" value="1"/>
</dbReference>
<evidence type="ECO:0000256" key="4">
    <source>
        <dbReference type="ARBA" id="ARBA00023163"/>
    </source>
</evidence>
<dbReference type="GO" id="GO:0003677">
    <property type="term" value="F:DNA binding"/>
    <property type="evidence" value="ECO:0007669"/>
    <property type="project" value="UniProtKB-KW"/>
</dbReference>
<evidence type="ECO:0000259" key="5">
    <source>
        <dbReference type="PROSITE" id="PS50949"/>
    </source>
</evidence>
<dbReference type="EMBL" id="JAUSUO010000013">
    <property type="protein sequence ID" value="MDQ0345086.1"/>
    <property type="molecule type" value="Genomic_DNA"/>
</dbReference>
<gene>
    <name evidence="6" type="ORF">J2S14_003933</name>
</gene>
<dbReference type="PRINTS" id="PR00035">
    <property type="entry name" value="HTHGNTR"/>
</dbReference>
<dbReference type="RefSeq" id="WP_244681078.1">
    <property type="nucleotide sequence ID" value="NZ_JALIRM010000003.1"/>
</dbReference>
<evidence type="ECO:0000256" key="1">
    <source>
        <dbReference type="ARBA" id="ARBA00022491"/>
    </source>
</evidence>
<dbReference type="InterPro" id="IPR046335">
    <property type="entry name" value="LacI/GalR-like_sensor"/>
</dbReference>
<dbReference type="CDD" id="cd06267">
    <property type="entry name" value="PBP1_LacI_sugar_binding-like"/>
    <property type="match status" value="1"/>
</dbReference>
<comment type="caution">
    <text evidence="6">The sequence shown here is derived from an EMBL/GenBank/DDBJ whole genome shotgun (WGS) entry which is preliminary data.</text>
</comment>
<evidence type="ECO:0000256" key="3">
    <source>
        <dbReference type="ARBA" id="ARBA00023125"/>
    </source>
</evidence>
<keyword evidence="7" id="KW-1185">Reference proteome</keyword>